<keyword evidence="4" id="KW-0472">Membrane</keyword>
<reference evidence="6" key="1">
    <citation type="submission" date="2019-01" db="EMBL/GenBank/DDBJ databases">
        <title>Draft genome sequences of three monokaryotic isolates of the white-rot basidiomycete fungus Dichomitus squalens.</title>
        <authorList>
            <consortium name="DOE Joint Genome Institute"/>
            <person name="Lopez S.C."/>
            <person name="Andreopoulos B."/>
            <person name="Pangilinan J."/>
            <person name="Lipzen A."/>
            <person name="Riley R."/>
            <person name="Ahrendt S."/>
            <person name="Ng V."/>
            <person name="Barry K."/>
            <person name="Daum C."/>
            <person name="Grigoriev I.V."/>
            <person name="Hilden K.S."/>
            <person name="Makela M.R."/>
            <person name="de Vries R.P."/>
        </authorList>
    </citation>
    <scope>NUCLEOTIDE SEQUENCE [LARGE SCALE GENOMIC DNA]</scope>
    <source>
        <strain evidence="6">OM18370.1</strain>
    </source>
</reference>
<keyword evidence="5" id="KW-0489">Methyltransferase</keyword>
<evidence type="ECO:0000256" key="5">
    <source>
        <dbReference type="RuleBase" id="RU362022"/>
    </source>
</evidence>
<evidence type="ECO:0000313" key="6">
    <source>
        <dbReference type="EMBL" id="TBU25819.1"/>
    </source>
</evidence>
<keyword evidence="2" id="KW-0812">Transmembrane</keyword>
<evidence type="ECO:0000256" key="3">
    <source>
        <dbReference type="ARBA" id="ARBA00022989"/>
    </source>
</evidence>
<organism evidence="6">
    <name type="scientific">Dichomitus squalens</name>
    <dbReference type="NCBI Taxonomy" id="114155"/>
    <lineage>
        <taxon>Eukaryota</taxon>
        <taxon>Fungi</taxon>
        <taxon>Dikarya</taxon>
        <taxon>Basidiomycota</taxon>
        <taxon>Agaricomycotina</taxon>
        <taxon>Agaricomycetes</taxon>
        <taxon>Polyporales</taxon>
        <taxon>Polyporaceae</taxon>
        <taxon>Dichomitus</taxon>
    </lineage>
</organism>
<dbReference type="InterPro" id="IPR052527">
    <property type="entry name" value="Metal_cation-efflux_comp"/>
</dbReference>
<dbReference type="PANTHER" id="PTHR43847:SF1">
    <property type="entry name" value="BLL3993 PROTEIN"/>
    <property type="match status" value="1"/>
</dbReference>
<dbReference type="GO" id="GO:0032259">
    <property type="term" value="P:methylation"/>
    <property type="evidence" value="ECO:0007669"/>
    <property type="project" value="UniProtKB-KW"/>
</dbReference>
<gene>
    <name evidence="6" type="ORF">BD311DRAFT_668883</name>
</gene>
<dbReference type="Proteomes" id="UP000292957">
    <property type="component" value="Unassembled WGS sequence"/>
</dbReference>
<dbReference type="InterPro" id="IPR007269">
    <property type="entry name" value="ICMT_MeTrfase"/>
</dbReference>
<evidence type="ECO:0000256" key="2">
    <source>
        <dbReference type="ARBA" id="ARBA00022692"/>
    </source>
</evidence>
<proteinExistence type="inferred from homology"/>
<keyword evidence="3" id="KW-1133">Transmembrane helix</keyword>
<dbReference type="OrthoDB" id="422086at2759"/>
<dbReference type="PANTHER" id="PTHR43847">
    <property type="entry name" value="BLL3993 PROTEIN"/>
    <property type="match status" value="1"/>
</dbReference>
<evidence type="ECO:0000256" key="4">
    <source>
        <dbReference type="ARBA" id="ARBA00023136"/>
    </source>
</evidence>
<keyword evidence="5" id="KW-0256">Endoplasmic reticulum</keyword>
<dbReference type="EC" id="2.1.1.100" evidence="5"/>
<comment type="catalytic activity">
    <reaction evidence="5">
        <text>[protein]-C-terminal S-[(2E,6E)-farnesyl]-L-cysteine + S-adenosyl-L-methionine = [protein]-C-terminal S-[(2E,6E)-farnesyl]-L-cysteine methyl ester + S-adenosyl-L-homocysteine</text>
        <dbReference type="Rhea" id="RHEA:21672"/>
        <dbReference type="Rhea" id="RHEA-COMP:12125"/>
        <dbReference type="Rhea" id="RHEA-COMP:12126"/>
        <dbReference type="ChEBI" id="CHEBI:57856"/>
        <dbReference type="ChEBI" id="CHEBI:59789"/>
        <dbReference type="ChEBI" id="CHEBI:90510"/>
        <dbReference type="ChEBI" id="CHEBI:90511"/>
        <dbReference type="EC" id="2.1.1.100"/>
    </reaction>
</comment>
<evidence type="ECO:0000256" key="1">
    <source>
        <dbReference type="ARBA" id="ARBA00004141"/>
    </source>
</evidence>
<accession>A0A4Q9MEX0</accession>
<dbReference type="GO" id="GO:0005789">
    <property type="term" value="C:endoplasmic reticulum membrane"/>
    <property type="evidence" value="ECO:0007669"/>
    <property type="project" value="UniProtKB-SubCell"/>
</dbReference>
<keyword evidence="5" id="KW-0808">Transferase</keyword>
<keyword evidence="5" id="KW-0949">S-adenosyl-L-methionine</keyword>
<comment type="subcellular location">
    <subcellularLocation>
        <location evidence="5">Endoplasmic reticulum membrane</location>
        <topology evidence="5">Multi-pass membrane protein</topology>
    </subcellularLocation>
    <subcellularLocation>
        <location evidence="1">Membrane</location>
        <topology evidence="1">Multi-pass membrane protein</topology>
    </subcellularLocation>
</comment>
<comment type="similarity">
    <text evidence="5">Belongs to the class VI-like SAM-binding methyltransferase superfamily. Isoprenylcysteine carboxyl methyltransferase family.</text>
</comment>
<protein>
    <recommendedName>
        <fullName evidence="5">Protein-S-isoprenylcysteine O-methyltransferase</fullName>
        <ecNumber evidence="5">2.1.1.100</ecNumber>
    </recommendedName>
</protein>
<dbReference type="GO" id="GO:0004671">
    <property type="term" value="F:protein C-terminal S-isoprenylcysteine carboxyl O-methyltransferase activity"/>
    <property type="evidence" value="ECO:0007669"/>
    <property type="project" value="UniProtKB-EC"/>
</dbReference>
<dbReference type="Pfam" id="PF04140">
    <property type="entry name" value="ICMT"/>
    <property type="match status" value="1"/>
</dbReference>
<sequence length="226" mass="25608">MVAERVAFIAPNRPAPKGEEMEKFGRADKVTRTATWFPRISLGVDYICHLCELAAILAREYPSPLSDRVLATLFKDPSAAERLEMSPIYLAGCILLVSNGVIRQWCYDTLGTFFTFQLALFKEHKLVTSGPYAIVRHPSYTSLVMGRLGLALVQVFPGSYLHESGLLETRSVAILVGLWELWIIAIVVEVITKRVPREDGVLRQEFGRQWDEWAKTTPYKLIPYVY</sequence>
<dbReference type="Gene3D" id="1.20.120.1630">
    <property type="match status" value="1"/>
</dbReference>
<dbReference type="AlphaFoldDB" id="A0A4Q9MEX0"/>
<dbReference type="EMBL" id="ML143455">
    <property type="protein sequence ID" value="TBU25819.1"/>
    <property type="molecule type" value="Genomic_DNA"/>
</dbReference>
<name>A0A4Q9MEX0_9APHY</name>